<feature type="domain" description="Peptidase M48" evidence="8">
    <location>
        <begin position="170"/>
        <end position="361"/>
    </location>
</feature>
<evidence type="ECO:0000259" key="8">
    <source>
        <dbReference type="Pfam" id="PF01435"/>
    </source>
</evidence>
<dbReference type="Pfam" id="PF01435">
    <property type="entry name" value="Peptidase_M48"/>
    <property type="match status" value="1"/>
</dbReference>
<dbReference type="PANTHER" id="PTHR22726">
    <property type="entry name" value="METALLOENDOPEPTIDASE OMA1"/>
    <property type="match status" value="1"/>
</dbReference>
<evidence type="ECO:0000256" key="6">
    <source>
        <dbReference type="RuleBase" id="RU003983"/>
    </source>
</evidence>
<keyword evidence="2" id="KW-0479">Metal-binding</keyword>
<keyword evidence="10" id="KW-1185">Reference proteome</keyword>
<keyword evidence="1 6" id="KW-0645">Protease</keyword>
<evidence type="ECO:0000256" key="2">
    <source>
        <dbReference type="ARBA" id="ARBA00022723"/>
    </source>
</evidence>
<evidence type="ECO:0000313" key="10">
    <source>
        <dbReference type="Proteomes" id="UP000245263"/>
    </source>
</evidence>
<keyword evidence="7" id="KW-0472">Membrane</keyword>
<keyword evidence="3 6" id="KW-0378">Hydrolase</keyword>
<keyword evidence="5 6" id="KW-0482">Metalloprotease</keyword>
<dbReference type="CDD" id="cd07332">
    <property type="entry name" value="M48C_Oma1_like"/>
    <property type="match status" value="1"/>
</dbReference>
<evidence type="ECO:0000313" key="9">
    <source>
        <dbReference type="EMBL" id="BDA80475.1"/>
    </source>
</evidence>
<evidence type="ECO:0000256" key="4">
    <source>
        <dbReference type="ARBA" id="ARBA00022833"/>
    </source>
</evidence>
<name>A0ABN6KNJ3_9LEPT</name>
<accession>A0ABN6KNJ3</accession>
<sequence>MNQKLEFKARYFNGKSAIPEQGVASFQNNFLSFQSETLVQKFSVDSLANFETTPLGCKFSTLPDELYESPVIEIFCDKKERKEIESIWFEIKKKQNSFNRLLYSIKQMDLGTLFLFGLFFAFLIGAGFYMVLLKLYLLFPISFDQKFGEKVNEQIKSQFAFCTSNEAQIFLERVTKELKPKNSPFVYDIKIIDRPELNAFTLSGGKIYVFSGLLQTADTPEEVIGVLAHELAHVEKRHHTRNLIKAMGTALAISVVIGPGLGEYEMIETVSELGTMIAVLKFSRDFETEADVYAIELLKNSNYPLTGLYRFFQRLEKEENAAGNTKKPEESKAGVSDQILDFSTFMKTHPKTENRMRILQSSIDLEKNQKWKSTVSKETWKRIQKACVND</sequence>
<dbReference type="RefSeq" id="WP_109021510.1">
    <property type="nucleotide sequence ID" value="NZ_AP025028.1"/>
</dbReference>
<dbReference type="EMBL" id="AP025028">
    <property type="protein sequence ID" value="BDA80475.1"/>
    <property type="molecule type" value="Genomic_DNA"/>
</dbReference>
<evidence type="ECO:0000256" key="7">
    <source>
        <dbReference type="SAM" id="Phobius"/>
    </source>
</evidence>
<keyword evidence="4 6" id="KW-0862">Zinc</keyword>
<comment type="similarity">
    <text evidence="6">Belongs to the peptidase M48 family.</text>
</comment>
<gene>
    <name evidence="9" type="ORF">LPTSP3_g34050</name>
</gene>
<dbReference type="InterPro" id="IPR001915">
    <property type="entry name" value="Peptidase_M48"/>
</dbReference>
<evidence type="ECO:0000256" key="1">
    <source>
        <dbReference type="ARBA" id="ARBA00022670"/>
    </source>
</evidence>
<proteinExistence type="inferred from homology"/>
<dbReference type="InterPro" id="IPR051156">
    <property type="entry name" value="Mito/Outer_Membr_Metalloprot"/>
</dbReference>
<protein>
    <recommendedName>
        <fullName evidence="8">Peptidase M48 domain-containing protein</fullName>
    </recommendedName>
</protein>
<reference evidence="9 10" key="1">
    <citation type="submission" date="2021-08" db="EMBL/GenBank/DDBJ databases">
        <title>Complete genome sequence of Leptospira kobayashii strain E30.</title>
        <authorList>
            <person name="Nakao R."/>
            <person name="Nakamura S."/>
            <person name="Masuzawa T."/>
            <person name="Koizumi N."/>
        </authorList>
    </citation>
    <scope>NUCLEOTIDE SEQUENCE [LARGE SCALE GENOMIC DNA]</scope>
    <source>
        <strain evidence="9 10">E30</strain>
    </source>
</reference>
<keyword evidence="7" id="KW-1133">Transmembrane helix</keyword>
<keyword evidence="7" id="KW-0812">Transmembrane</keyword>
<organism evidence="9 10">
    <name type="scientific">Leptospira kobayashii</name>
    <dbReference type="NCBI Taxonomy" id="1917830"/>
    <lineage>
        <taxon>Bacteria</taxon>
        <taxon>Pseudomonadati</taxon>
        <taxon>Spirochaetota</taxon>
        <taxon>Spirochaetia</taxon>
        <taxon>Leptospirales</taxon>
        <taxon>Leptospiraceae</taxon>
        <taxon>Leptospira</taxon>
    </lineage>
</organism>
<dbReference type="Gene3D" id="3.30.2010.10">
    <property type="entry name" value="Metalloproteases ('zincins'), catalytic domain"/>
    <property type="match status" value="1"/>
</dbReference>
<evidence type="ECO:0000256" key="3">
    <source>
        <dbReference type="ARBA" id="ARBA00022801"/>
    </source>
</evidence>
<evidence type="ECO:0000256" key="5">
    <source>
        <dbReference type="ARBA" id="ARBA00023049"/>
    </source>
</evidence>
<feature type="transmembrane region" description="Helical" evidence="7">
    <location>
        <begin position="113"/>
        <end position="139"/>
    </location>
</feature>
<dbReference type="PANTHER" id="PTHR22726:SF1">
    <property type="entry name" value="METALLOENDOPEPTIDASE OMA1, MITOCHONDRIAL"/>
    <property type="match status" value="1"/>
</dbReference>
<dbReference type="Proteomes" id="UP000245263">
    <property type="component" value="Chromosome 1"/>
</dbReference>
<comment type="cofactor">
    <cofactor evidence="6">
        <name>Zn(2+)</name>
        <dbReference type="ChEBI" id="CHEBI:29105"/>
    </cofactor>
    <text evidence="6">Binds 1 zinc ion per subunit.</text>
</comment>